<feature type="region of interest" description="Disordered" evidence="1">
    <location>
        <begin position="1"/>
        <end position="29"/>
    </location>
</feature>
<protein>
    <submittedName>
        <fullName evidence="2">Uncharacterized protein</fullName>
    </submittedName>
</protein>
<gene>
    <name evidence="2" type="ORF">GU243_08440</name>
</gene>
<evidence type="ECO:0000313" key="2">
    <source>
        <dbReference type="EMBL" id="QHK19752.1"/>
    </source>
</evidence>
<proteinExistence type="predicted"/>
<sequence>MTHARVNSEHLNSVRPDLVRSGHRTGPQAGHTRIAANALTHTIGAVTAEAFKVPVAEVKVSLRDDAGRLAISVRVPVTVLPLAEAARHPEQVSAGGGTLYERADAARATIAGRLHRLTGADIGGIDLRLTAAHRPAQEGVR</sequence>
<evidence type="ECO:0000256" key="1">
    <source>
        <dbReference type="SAM" id="MobiDB-lite"/>
    </source>
</evidence>
<organism evidence="2 3">
    <name type="scientific">Pseudarthrobacter psychrotolerans</name>
    <dbReference type="NCBI Taxonomy" id="2697569"/>
    <lineage>
        <taxon>Bacteria</taxon>
        <taxon>Bacillati</taxon>
        <taxon>Actinomycetota</taxon>
        <taxon>Actinomycetes</taxon>
        <taxon>Micrococcales</taxon>
        <taxon>Micrococcaceae</taxon>
        <taxon>Pseudarthrobacter</taxon>
    </lineage>
</organism>
<evidence type="ECO:0000313" key="3">
    <source>
        <dbReference type="Proteomes" id="UP000464186"/>
    </source>
</evidence>
<keyword evidence="3" id="KW-1185">Reference proteome</keyword>
<dbReference type="EMBL" id="CP047898">
    <property type="protein sequence ID" value="QHK19752.1"/>
    <property type="molecule type" value="Genomic_DNA"/>
</dbReference>
<name>A0A6P1NQB8_9MICC</name>
<accession>A0A6P1NQB8</accession>
<dbReference type="AlphaFoldDB" id="A0A6P1NQB8"/>
<dbReference type="Proteomes" id="UP000464186">
    <property type="component" value="Chromosome"/>
</dbReference>
<reference evidence="2 3" key="1">
    <citation type="submission" date="2020-01" db="EMBL/GenBank/DDBJ databases">
        <title>Pseudarthrobacter psychrotolerans sp. nov., isolated from antarctic soil.</title>
        <authorList>
            <person name="Shin Y."/>
            <person name="Park W."/>
        </authorList>
    </citation>
    <scope>NUCLEOTIDE SEQUENCE [LARGE SCALE GENOMIC DNA]</scope>
    <source>
        <strain evidence="2 3">YJ56</strain>
    </source>
</reference>
<dbReference type="KEGG" id="psey:GU243_08440"/>